<feature type="domain" description="VWFA" evidence="18">
    <location>
        <begin position="160"/>
        <end position="335"/>
    </location>
</feature>
<keyword evidence="7" id="KW-0106">Calcium</keyword>
<dbReference type="GO" id="GO:0009897">
    <property type="term" value="C:external side of plasma membrane"/>
    <property type="evidence" value="ECO:0007669"/>
    <property type="project" value="TreeGrafter"/>
</dbReference>
<dbReference type="SUPFAM" id="SSF69318">
    <property type="entry name" value="Integrin alpha N-terminal domain"/>
    <property type="match status" value="1"/>
</dbReference>
<dbReference type="GO" id="GO:0033627">
    <property type="term" value="P:cell adhesion mediated by integrin"/>
    <property type="evidence" value="ECO:0007669"/>
    <property type="project" value="TreeGrafter"/>
</dbReference>
<dbReference type="GO" id="GO:0046872">
    <property type="term" value="F:metal ion binding"/>
    <property type="evidence" value="ECO:0007669"/>
    <property type="project" value="UniProtKB-KW"/>
</dbReference>
<dbReference type="PANTHER" id="PTHR23220">
    <property type="entry name" value="INTEGRIN ALPHA"/>
    <property type="match status" value="1"/>
</dbReference>
<dbReference type="InterPro" id="IPR013649">
    <property type="entry name" value="Integrin_alpha_Ig-like_1"/>
</dbReference>
<evidence type="ECO:0000256" key="5">
    <source>
        <dbReference type="ARBA" id="ARBA00022729"/>
    </source>
</evidence>
<dbReference type="GO" id="GO:0008305">
    <property type="term" value="C:integrin complex"/>
    <property type="evidence" value="ECO:0007669"/>
    <property type="project" value="InterPro"/>
</dbReference>
<keyword evidence="3 16" id="KW-0812">Transmembrane</keyword>
<keyword evidence="12" id="KW-1015">Disulfide bond</keyword>
<comment type="similarity">
    <text evidence="2 16">Belongs to the integrin alpha chain family.</text>
</comment>
<dbReference type="GO" id="GO:0007229">
    <property type="term" value="P:integrin-mediated signaling pathway"/>
    <property type="evidence" value="ECO:0007669"/>
    <property type="project" value="UniProtKB-KW"/>
</dbReference>
<dbReference type="Pfam" id="PF20805">
    <property type="entry name" value="Integrin_A_Ig_2"/>
    <property type="match status" value="1"/>
</dbReference>
<feature type="repeat" description="FG-GAP" evidence="15">
    <location>
        <begin position="505"/>
        <end position="561"/>
    </location>
</feature>
<dbReference type="SUPFAM" id="SSF69179">
    <property type="entry name" value="Integrin domains"/>
    <property type="match status" value="2"/>
</dbReference>
<dbReference type="PRINTS" id="PR01185">
    <property type="entry name" value="INTEGRINA"/>
</dbReference>
<keyword evidence="5 16" id="KW-0732">Signal</keyword>
<keyword evidence="14" id="KW-0325">Glycoprotein</keyword>
<evidence type="ECO:0000259" key="18">
    <source>
        <dbReference type="PROSITE" id="PS50234"/>
    </source>
</evidence>
<feature type="chain" id="PRO_5005962681" evidence="16">
    <location>
        <begin position="24"/>
        <end position="1199"/>
    </location>
</feature>
<dbReference type="PRINTS" id="PR00453">
    <property type="entry name" value="VWFADOMAIN"/>
</dbReference>
<dbReference type="GO" id="GO:0098609">
    <property type="term" value="P:cell-cell adhesion"/>
    <property type="evidence" value="ECO:0007669"/>
    <property type="project" value="TreeGrafter"/>
</dbReference>
<accession>A0A0P0EL56</accession>
<evidence type="ECO:0000256" key="2">
    <source>
        <dbReference type="ARBA" id="ARBA00008054"/>
    </source>
</evidence>
<feature type="compositionally biased region" description="Basic and acidic residues" evidence="17">
    <location>
        <begin position="1162"/>
        <end position="1199"/>
    </location>
</feature>
<evidence type="ECO:0000256" key="11">
    <source>
        <dbReference type="ARBA" id="ARBA00023136"/>
    </source>
</evidence>
<evidence type="ECO:0000256" key="4">
    <source>
        <dbReference type="ARBA" id="ARBA00022723"/>
    </source>
</evidence>
<dbReference type="PANTHER" id="PTHR23220:SF84">
    <property type="entry name" value="INTEGRIN ALPHA-L"/>
    <property type="match status" value="1"/>
</dbReference>
<evidence type="ECO:0000256" key="10">
    <source>
        <dbReference type="ARBA" id="ARBA00023037"/>
    </source>
</evidence>
<dbReference type="Pfam" id="PF01839">
    <property type="entry name" value="FG-GAP"/>
    <property type="match status" value="2"/>
</dbReference>
<organism evidence="19">
    <name type="scientific">Paralichthys olivaceus</name>
    <name type="common">Bastard halibut</name>
    <name type="synonym">Hippoglossus olivaceus</name>
    <dbReference type="NCBI Taxonomy" id="8255"/>
    <lineage>
        <taxon>Eukaryota</taxon>
        <taxon>Metazoa</taxon>
        <taxon>Chordata</taxon>
        <taxon>Craniata</taxon>
        <taxon>Vertebrata</taxon>
        <taxon>Euteleostomi</taxon>
        <taxon>Actinopterygii</taxon>
        <taxon>Neopterygii</taxon>
        <taxon>Teleostei</taxon>
        <taxon>Neoteleostei</taxon>
        <taxon>Acanthomorphata</taxon>
        <taxon>Carangaria</taxon>
        <taxon>Pleuronectiformes</taxon>
        <taxon>Pleuronectoidei</taxon>
        <taxon>Paralichthyidae</taxon>
        <taxon>Paralichthys</taxon>
    </lineage>
</organism>
<evidence type="ECO:0000256" key="9">
    <source>
        <dbReference type="ARBA" id="ARBA00022989"/>
    </source>
</evidence>
<dbReference type="Pfam" id="PF08441">
    <property type="entry name" value="Integrin_A_Ig_1"/>
    <property type="match status" value="1"/>
</dbReference>
<dbReference type="Gene3D" id="2.130.10.130">
    <property type="entry name" value="Integrin alpha, N-terminal"/>
    <property type="match status" value="2"/>
</dbReference>
<dbReference type="InterPro" id="IPR028994">
    <property type="entry name" value="Integrin_alpha_N"/>
</dbReference>
<dbReference type="InterPro" id="IPR036465">
    <property type="entry name" value="vWFA_dom_sf"/>
</dbReference>
<dbReference type="SUPFAM" id="SSF53300">
    <property type="entry name" value="vWA-like"/>
    <property type="match status" value="1"/>
</dbReference>
<evidence type="ECO:0000256" key="1">
    <source>
        <dbReference type="ARBA" id="ARBA00004479"/>
    </source>
</evidence>
<dbReference type="GO" id="GO:0007160">
    <property type="term" value="P:cell-matrix adhesion"/>
    <property type="evidence" value="ECO:0007669"/>
    <property type="project" value="TreeGrafter"/>
</dbReference>
<dbReference type="Gene3D" id="2.60.40.1530">
    <property type="entry name" value="ntegrin, alpha v. Chain A, domain 4"/>
    <property type="match status" value="1"/>
</dbReference>
<dbReference type="EMBL" id="KR998305">
    <property type="protein sequence ID" value="ALJ30159.1"/>
    <property type="molecule type" value="mRNA"/>
</dbReference>
<evidence type="ECO:0000313" key="19">
    <source>
        <dbReference type="EMBL" id="ALJ30159.1"/>
    </source>
</evidence>
<dbReference type="InterPro" id="IPR013519">
    <property type="entry name" value="Int_alpha_beta-p"/>
</dbReference>
<dbReference type="PROSITE" id="PS50234">
    <property type="entry name" value="VWFA"/>
    <property type="match status" value="1"/>
</dbReference>
<dbReference type="AlphaFoldDB" id="A0A0P0EL56"/>
<dbReference type="SMART" id="SM00191">
    <property type="entry name" value="Int_alpha"/>
    <property type="match status" value="4"/>
</dbReference>
<evidence type="ECO:0000256" key="16">
    <source>
        <dbReference type="RuleBase" id="RU003762"/>
    </source>
</evidence>
<dbReference type="Pfam" id="PF21520">
    <property type="entry name" value="ITGAX-like_Ig_3"/>
    <property type="match status" value="1"/>
</dbReference>
<dbReference type="Gene3D" id="1.20.5.930">
    <property type="entry name" value="Bicelle-embedded integrin alpha(iib) transmembrane segment"/>
    <property type="match status" value="1"/>
</dbReference>
<dbReference type="Pfam" id="PF00092">
    <property type="entry name" value="VWA"/>
    <property type="match status" value="1"/>
</dbReference>
<reference evidence="19" key="1">
    <citation type="submission" date="2015-06" db="EMBL/GenBank/DDBJ databases">
        <title>Molecular cloning and characterization of Dendritic cell markers in Olive flounder (Paralichthys olivaceus).</title>
        <authorList>
            <person name="Lee H."/>
            <person name="Lee K.H."/>
            <person name="Kim S.-J."/>
            <person name="Park J."/>
            <person name="Han Y."/>
            <person name="An M.H."/>
        </authorList>
    </citation>
    <scope>NUCLEOTIDE SEQUENCE</scope>
</reference>
<keyword evidence="9 16" id="KW-1133">Transmembrane helix</keyword>
<keyword evidence="4" id="KW-0479">Metal-binding</keyword>
<keyword evidence="8 16" id="KW-0130">Cell adhesion</keyword>
<dbReference type="Gene3D" id="2.60.40.1460">
    <property type="entry name" value="Integrin domains. Chain A, domain 2"/>
    <property type="match status" value="1"/>
</dbReference>
<sequence length="1199" mass="133931">MQDQRHIVLLTYMVVLATPLSLAFNIDTTNPDVYAGEQKDFFGYKVLQFMSGTDKGVIVTAPLKLNGSGGVCRQVKNQNTQCFNAEDITVKNRTLPVKLLGLSIAADSTSSQFFVCSPSVAHECNENSYLNSVCYKMTDRLHKISSFTPAFEECTKKTVDLVFLFDGSGSMTTAEFSKNKDFIVDIMKSLKNTSIKFSAVQFSSTFRTVFTFNDYQDGRALGKLRKEAHMRQLTNTHGALAFVLKNVFEDPDVGASPDAIKVLVIITDGDPSDTNADLIIEEYQKKQIIRFVLGVKDVMLEKFTAIASQPTDKYAFKIEDYNGLTGILETFQKRIFKMEGSSVARGADMLDEMAQSGFSAAFYNKTLILGAVGSKDWLGSLQEFHEGKETKIEDPRMKKDSYMGYSISVGKKDNAPFYFAGAPRFEHTGQVVLFRRDGGDWTAAQTLNGTQIGSYFGAELSSVDIDSDGDTDFLLVGAPLFYQPQEKREGLVYVYSLSEKMQLATVLNVTAPSMGRFGSTISSLADINGDGLRDVAVGAPLEDENRGVVYIYLGDRRNGIRSTFSQRIMGQEISPEMRFFGQAIDGRIDLGEEGLPDIVIGSQGMAVVLRSSPVFNVVARLSFLPEEISTERFDCVDNIDEALPMVTLTVCFIMEETTQSHDDVMSSGLNISYIVNVDPTRQTYRGFFENNKKARNHTSTCNLRAIETCFNHSVYMPKCVKDTLSPINIKLNFSQVHSESAGAVLNVDSKDGPWVEVPFEKQCTNNDHCVAELEVDFNFTTPTLLVAEDNYFNVSITLSNHGDDSYNTSLTMYYPPGLSFSRMTLVEASRPTLYSCHDLEGVYDRTVCGVSLPVYRSRSSAKFITSFYIMTEYEWNDTISMTVTGRSDNTNITRNNNLTRSIPVQFDIKMAITVKEGITYLNFTPEEPAPQKMEITYRIANPGFKAFPVNVSLSFPTKLAHDFEMKDHRVSVQQNKTHCSITDLKPNNCPLGDCTIIACDTFILDKESTTEFTLSGEVHFKDLKERSKNIDFLKRYTGDSGEVKFRSIIGVEYDGQQYVLDSRKQERKNGFIKKRSHDGSWKDNDPIKKLIEVRVEFIIPPNKELIISTGVGLGLLLLIITTIIMCKLGCFKRKTYCEEEVKDAALQADSHKEYDLLPEGDSQSKTEGKSEQPSEEKMILVDDKGKDSIEAAEKEEGSE</sequence>
<evidence type="ECO:0000256" key="14">
    <source>
        <dbReference type="ARBA" id="ARBA00023180"/>
    </source>
</evidence>
<dbReference type="InterPro" id="IPR000413">
    <property type="entry name" value="Integrin_alpha"/>
</dbReference>
<evidence type="ECO:0000256" key="17">
    <source>
        <dbReference type="SAM" id="MobiDB-lite"/>
    </source>
</evidence>
<feature type="signal peptide" evidence="16">
    <location>
        <begin position="1"/>
        <end position="23"/>
    </location>
</feature>
<evidence type="ECO:0000256" key="6">
    <source>
        <dbReference type="ARBA" id="ARBA00022737"/>
    </source>
</evidence>
<dbReference type="InterPro" id="IPR048285">
    <property type="entry name" value="Integrin_alpha_Ig-like_2"/>
</dbReference>
<evidence type="ECO:0000256" key="12">
    <source>
        <dbReference type="ARBA" id="ARBA00023157"/>
    </source>
</evidence>
<keyword evidence="6" id="KW-0677">Repeat</keyword>
<keyword evidence="11 16" id="KW-0472">Membrane</keyword>
<dbReference type="GO" id="GO:0005178">
    <property type="term" value="F:integrin binding"/>
    <property type="evidence" value="ECO:0007669"/>
    <property type="project" value="TreeGrafter"/>
</dbReference>
<dbReference type="Gene3D" id="2.60.40.1510">
    <property type="entry name" value="ntegrin, alpha v. Chain A, domain 3"/>
    <property type="match status" value="1"/>
</dbReference>
<comment type="subcellular location">
    <subcellularLocation>
        <location evidence="1 16">Membrane</location>
        <topology evidence="1 16">Single-pass type I membrane protein</topology>
    </subcellularLocation>
</comment>
<dbReference type="InterPro" id="IPR013517">
    <property type="entry name" value="FG-GAP"/>
</dbReference>
<feature type="transmembrane region" description="Helical" evidence="16">
    <location>
        <begin position="1105"/>
        <end position="1126"/>
    </location>
</feature>
<keyword evidence="13 16" id="KW-0675">Receptor</keyword>
<evidence type="ECO:0000256" key="8">
    <source>
        <dbReference type="ARBA" id="ARBA00022889"/>
    </source>
</evidence>
<evidence type="ECO:0000256" key="7">
    <source>
        <dbReference type="ARBA" id="ARBA00022837"/>
    </source>
</evidence>
<dbReference type="InterPro" id="IPR002035">
    <property type="entry name" value="VWF_A"/>
</dbReference>
<keyword evidence="10 16" id="KW-0401">Integrin</keyword>
<dbReference type="InterPro" id="IPR032695">
    <property type="entry name" value="Integrin_dom_sf"/>
</dbReference>
<proteinExistence type="evidence at transcript level"/>
<feature type="repeat" description="FG-GAP" evidence="15">
    <location>
        <begin position="442"/>
        <end position="504"/>
    </location>
</feature>
<evidence type="ECO:0000256" key="15">
    <source>
        <dbReference type="PROSITE-ProRule" id="PRU00803"/>
    </source>
</evidence>
<protein>
    <submittedName>
        <fullName evidence="19">ITGAL</fullName>
    </submittedName>
</protein>
<dbReference type="SMART" id="SM00327">
    <property type="entry name" value="VWA"/>
    <property type="match status" value="1"/>
</dbReference>
<dbReference type="InterPro" id="IPR048633">
    <property type="entry name" value="ITGAX-like_Ig_3"/>
</dbReference>
<dbReference type="PROSITE" id="PS51470">
    <property type="entry name" value="FG_GAP"/>
    <property type="match status" value="2"/>
</dbReference>
<name>A0A0P0EL56_PAROL</name>
<feature type="region of interest" description="Disordered" evidence="17">
    <location>
        <begin position="1152"/>
        <end position="1199"/>
    </location>
</feature>
<evidence type="ECO:0000256" key="3">
    <source>
        <dbReference type="ARBA" id="ARBA00022692"/>
    </source>
</evidence>
<evidence type="ECO:0000256" key="13">
    <source>
        <dbReference type="ARBA" id="ARBA00023170"/>
    </source>
</evidence>